<feature type="compositionally biased region" description="Polar residues" evidence="1">
    <location>
        <begin position="176"/>
        <end position="187"/>
    </location>
</feature>
<feature type="compositionally biased region" description="Basic and acidic residues" evidence="1">
    <location>
        <begin position="91"/>
        <end position="101"/>
    </location>
</feature>
<dbReference type="Proteomes" id="UP001321473">
    <property type="component" value="Unassembled WGS sequence"/>
</dbReference>
<gene>
    <name evidence="2" type="ORF">V5799_032454</name>
</gene>
<feature type="region of interest" description="Disordered" evidence="1">
    <location>
        <begin position="70"/>
        <end position="101"/>
    </location>
</feature>
<feature type="region of interest" description="Disordered" evidence="1">
    <location>
        <begin position="1"/>
        <end position="58"/>
    </location>
</feature>
<feature type="compositionally biased region" description="Low complexity" evidence="1">
    <location>
        <begin position="216"/>
        <end position="226"/>
    </location>
</feature>
<dbReference type="AlphaFoldDB" id="A0AAQ4DR48"/>
<dbReference type="EMBL" id="JARKHS020027920">
    <property type="protein sequence ID" value="KAK8764938.1"/>
    <property type="molecule type" value="Genomic_DNA"/>
</dbReference>
<feature type="compositionally biased region" description="Low complexity" evidence="1">
    <location>
        <begin position="46"/>
        <end position="58"/>
    </location>
</feature>
<feature type="non-terminal residue" evidence="2">
    <location>
        <position position="482"/>
    </location>
</feature>
<accession>A0AAQ4DR48</accession>
<evidence type="ECO:0000313" key="2">
    <source>
        <dbReference type="EMBL" id="KAK8764938.1"/>
    </source>
</evidence>
<feature type="compositionally biased region" description="Polar residues" evidence="1">
    <location>
        <begin position="194"/>
        <end position="210"/>
    </location>
</feature>
<reference evidence="2 3" key="1">
    <citation type="journal article" date="2023" name="Arcadia Sci">
        <title>De novo assembly of a long-read Amblyomma americanum tick genome.</title>
        <authorList>
            <person name="Chou S."/>
            <person name="Poskanzer K.E."/>
            <person name="Rollins M."/>
            <person name="Thuy-Boun P.S."/>
        </authorList>
    </citation>
    <scope>NUCLEOTIDE SEQUENCE [LARGE SCALE GENOMIC DNA]</scope>
    <source>
        <strain evidence="2">F_SG_1</strain>
        <tissue evidence="2">Salivary glands</tissue>
    </source>
</reference>
<organism evidence="2 3">
    <name type="scientific">Amblyomma americanum</name>
    <name type="common">Lone star tick</name>
    <dbReference type="NCBI Taxonomy" id="6943"/>
    <lineage>
        <taxon>Eukaryota</taxon>
        <taxon>Metazoa</taxon>
        <taxon>Ecdysozoa</taxon>
        <taxon>Arthropoda</taxon>
        <taxon>Chelicerata</taxon>
        <taxon>Arachnida</taxon>
        <taxon>Acari</taxon>
        <taxon>Parasitiformes</taxon>
        <taxon>Ixodida</taxon>
        <taxon>Ixodoidea</taxon>
        <taxon>Ixodidae</taxon>
        <taxon>Amblyomminae</taxon>
        <taxon>Amblyomma</taxon>
    </lineage>
</organism>
<name>A0AAQ4DR48_AMBAM</name>
<keyword evidence="3" id="KW-1185">Reference proteome</keyword>
<feature type="compositionally biased region" description="Polar residues" evidence="1">
    <location>
        <begin position="247"/>
        <end position="258"/>
    </location>
</feature>
<feature type="region of interest" description="Disordered" evidence="1">
    <location>
        <begin position="171"/>
        <end position="310"/>
    </location>
</feature>
<sequence length="482" mass="52042">MTNISEGEEVSITIIPEQEDPEPKTEHSSLRGVGTENATTKESVESATDSVSLALASTTTTVRSYPVSYVNYSSDDADDDSSQVKPSPAETAEKEKAPDLRTIDFHEYSTRETHQSILSPLPAGSQMLQPAAPTVSGERENATVHIFPDPPVNVSGLNSSTSVVVSVSFSDEEPESFTTTKDNSTLSVPAAEPSQPSGLQNLGSNVSSDSAEVDRNASSASSSNSSGGHVSVFRPGSQHHRKYSPPTRKTTAAPSLSTPGVIVPKGGSSSQHHRAGLHLPTRKTTAAAPGSPTHKPHIGRGGTRAPFGIIGSTRRTTLGTKATIRPLTKIFDRARTRSHTKATTPRPGRGPRVRITTGKPVRKGFPIGPKPTLANETAFDLDAYTRLLHVTRRPSRPPEPTWRTTFFNLTDPTPAPNEVEAPVIRVAGIAKIVEGWEWSPLLGDHNTHEYRYLAYTTRRLLSSVFRRTTEGRYLYRVDIDGF</sequence>
<evidence type="ECO:0000256" key="1">
    <source>
        <dbReference type="SAM" id="MobiDB-lite"/>
    </source>
</evidence>
<comment type="caution">
    <text evidence="2">The sequence shown here is derived from an EMBL/GenBank/DDBJ whole genome shotgun (WGS) entry which is preliminary data.</text>
</comment>
<proteinExistence type="predicted"/>
<protein>
    <submittedName>
        <fullName evidence="2">Uncharacterized protein</fullName>
    </submittedName>
</protein>
<evidence type="ECO:0000313" key="3">
    <source>
        <dbReference type="Proteomes" id="UP001321473"/>
    </source>
</evidence>
<feature type="region of interest" description="Disordered" evidence="1">
    <location>
        <begin position="336"/>
        <end position="370"/>
    </location>
</feature>